<feature type="compositionally biased region" description="Low complexity" evidence="1">
    <location>
        <begin position="48"/>
        <end position="58"/>
    </location>
</feature>
<dbReference type="InterPro" id="IPR045107">
    <property type="entry name" value="SAC3/GANP/THP3"/>
</dbReference>
<dbReference type="PANTHER" id="PTHR12436:SF4">
    <property type="entry name" value="LEUKOCYTE RECEPTOR CLUSTER MEMBER 8"/>
    <property type="match status" value="1"/>
</dbReference>
<dbReference type="Pfam" id="PF03399">
    <property type="entry name" value="SAC3_GANP"/>
    <property type="match status" value="2"/>
</dbReference>
<gene>
    <name evidence="3" type="primary">g4640</name>
    <name evidence="3" type="ORF">VP750_LOCUS3957</name>
</gene>
<evidence type="ECO:0000259" key="2">
    <source>
        <dbReference type="Pfam" id="PF03399"/>
    </source>
</evidence>
<dbReference type="Proteomes" id="UP001497392">
    <property type="component" value="Unassembled WGS sequence"/>
</dbReference>
<dbReference type="PANTHER" id="PTHR12436">
    <property type="entry name" value="80 KDA MCM3-ASSOCIATED PROTEIN"/>
    <property type="match status" value="1"/>
</dbReference>
<name>A0ABP1FVT1_9CHLO</name>
<evidence type="ECO:0000313" key="4">
    <source>
        <dbReference type="Proteomes" id="UP001497392"/>
    </source>
</evidence>
<evidence type="ECO:0000313" key="3">
    <source>
        <dbReference type="EMBL" id="CAL5222298.1"/>
    </source>
</evidence>
<feature type="region of interest" description="Disordered" evidence="1">
    <location>
        <begin position="1"/>
        <end position="58"/>
    </location>
</feature>
<sequence length="311" mass="34752">MSPKHGIGKRPPTGLGAIPDTAEEQAKRQKRMARFQEAVLPDDKAPKQASAAGSRVRGSSQAIEKPYFRLTAAPDLATVRPPSMLKLALRHVQQHWIQHADYKYACEQLKSIRQDLTVQHIQNGLAVRVYETHARIAIEEGDLAEFKQCLAVLRPLHSRGVKGNAEEFVMYALLHAAAASPKQLAIDMRDVPRDLWQHPFLQHALQVCKTVCHQDARGLVRLYADAPRMAPYLMDPMLERLRKHCAAVMHAYSGPVPLSSAATILCFDTRKEVAKFWQSCNGEVDRKRKVLPFKRSGSREQATAGQSVVST</sequence>
<proteinExistence type="predicted"/>
<accession>A0ABP1FVT1</accession>
<dbReference type="InterPro" id="IPR005062">
    <property type="entry name" value="SAC3/GANP/THP3_conserved"/>
</dbReference>
<organism evidence="3 4">
    <name type="scientific">Coccomyxa viridis</name>
    <dbReference type="NCBI Taxonomy" id="1274662"/>
    <lineage>
        <taxon>Eukaryota</taxon>
        <taxon>Viridiplantae</taxon>
        <taxon>Chlorophyta</taxon>
        <taxon>core chlorophytes</taxon>
        <taxon>Trebouxiophyceae</taxon>
        <taxon>Trebouxiophyceae incertae sedis</taxon>
        <taxon>Coccomyxaceae</taxon>
        <taxon>Coccomyxa</taxon>
    </lineage>
</organism>
<dbReference type="EMBL" id="CAXHTA020000006">
    <property type="protein sequence ID" value="CAL5222298.1"/>
    <property type="molecule type" value="Genomic_DNA"/>
</dbReference>
<keyword evidence="4" id="KW-1185">Reference proteome</keyword>
<evidence type="ECO:0000256" key="1">
    <source>
        <dbReference type="SAM" id="MobiDB-lite"/>
    </source>
</evidence>
<protein>
    <submittedName>
        <fullName evidence="3">G4640 protein</fullName>
    </submittedName>
</protein>
<comment type="caution">
    <text evidence="3">The sequence shown here is derived from an EMBL/GenBank/DDBJ whole genome shotgun (WGS) entry which is preliminary data.</text>
</comment>
<dbReference type="Gene3D" id="1.25.40.990">
    <property type="match status" value="1"/>
</dbReference>
<feature type="domain" description="SAC3/GANP/THP3 conserved" evidence="2">
    <location>
        <begin position="65"/>
        <end position="138"/>
    </location>
</feature>
<feature type="domain" description="SAC3/GANP/THP3 conserved" evidence="2">
    <location>
        <begin position="162"/>
        <end position="284"/>
    </location>
</feature>
<reference evidence="3 4" key="1">
    <citation type="submission" date="2024-06" db="EMBL/GenBank/DDBJ databases">
        <authorList>
            <person name="Kraege A."/>
            <person name="Thomma B."/>
        </authorList>
    </citation>
    <scope>NUCLEOTIDE SEQUENCE [LARGE SCALE GENOMIC DNA]</scope>
</reference>